<comment type="caution">
    <text evidence="1">The sequence shown here is derived from an EMBL/GenBank/DDBJ whole genome shotgun (WGS) entry which is preliminary data.</text>
</comment>
<reference evidence="1 2" key="1">
    <citation type="submission" date="2017-07" db="EMBL/GenBank/DDBJ databases">
        <title>Mechanisms for carbon and nitrogen cycling indicate functional differentiation within the Candidate Phyla Radiation.</title>
        <authorList>
            <person name="Danczak R.E."/>
            <person name="Johnston M.D."/>
            <person name="Kenah C."/>
            <person name="Slattery M."/>
            <person name="Wrighton K.C."/>
            <person name="Wilkins M.J."/>
        </authorList>
    </citation>
    <scope>NUCLEOTIDE SEQUENCE [LARGE SCALE GENOMIC DNA]</scope>
    <source>
        <strain evidence="1">Athens1014_28</strain>
    </source>
</reference>
<dbReference type="NCBIfam" id="TIGR04256">
    <property type="entry name" value="GxxExxY"/>
    <property type="match status" value="1"/>
</dbReference>
<gene>
    <name evidence="1" type="ORF">Athens101428_464</name>
</gene>
<dbReference type="AlphaFoldDB" id="A0A554LM70"/>
<dbReference type="Pfam" id="PF13366">
    <property type="entry name" value="PDDEXK_3"/>
    <property type="match status" value="1"/>
</dbReference>
<evidence type="ECO:0000313" key="2">
    <source>
        <dbReference type="Proteomes" id="UP000316495"/>
    </source>
</evidence>
<dbReference type="EMBL" id="VMGN01000023">
    <property type="protein sequence ID" value="TSC93990.1"/>
    <property type="molecule type" value="Genomic_DNA"/>
</dbReference>
<organism evidence="1 2">
    <name type="scientific">Candidatus Berkelbacteria bacterium Athens1014_28</name>
    <dbReference type="NCBI Taxonomy" id="2017145"/>
    <lineage>
        <taxon>Bacteria</taxon>
        <taxon>Candidatus Berkelbacteria</taxon>
    </lineage>
</organism>
<protein>
    <recommendedName>
        <fullName evidence="3">GTP-binding signal recognition particle</fullName>
    </recommendedName>
</protein>
<name>A0A554LM70_9BACT</name>
<proteinExistence type="predicted"/>
<accession>A0A554LM70</accession>
<dbReference type="Proteomes" id="UP000316495">
    <property type="component" value="Unassembled WGS sequence"/>
</dbReference>
<sequence length="123" mass="14743">MEKYPESKLTEKIIGLVFKTQNETGKGFSEKIYQKVFENHLRDEEIKFKKECYCKLIVNNKIAGNYRLDFLIDDKIIVEFKVRDAIYKKDISQVLNYLKFYKLKIGLIFYFKNDGVEIKRLIL</sequence>
<dbReference type="InterPro" id="IPR026350">
    <property type="entry name" value="GxxExxY"/>
</dbReference>
<evidence type="ECO:0008006" key="3">
    <source>
        <dbReference type="Google" id="ProtNLM"/>
    </source>
</evidence>
<evidence type="ECO:0000313" key="1">
    <source>
        <dbReference type="EMBL" id="TSC93990.1"/>
    </source>
</evidence>